<evidence type="ECO:0000256" key="1">
    <source>
        <dbReference type="ARBA" id="ARBA00004651"/>
    </source>
</evidence>
<evidence type="ECO:0000256" key="9">
    <source>
        <dbReference type="SAM" id="Phobius"/>
    </source>
</evidence>
<comment type="subcellular location">
    <subcellularLocation>
        <location evidence="1">Cell membrane</location>
        <topology evidence="1">Multi-pass membrane protein</topology>
    </subcellularLocation>
</comment>
<dbReference type="InterPro" id="IPR044669">
    <property type="entry name" value="YneE/VCCN1/2-like"/>
</dbReference>
<accession>A0A8K0T3D8</accession>
<evidence type="ECO:0000256" key="2">
    <source>
        <dbReference type="ARBA" id="ARBA00022448"/>
    </source>
</evidence>
<evidence type="ECO:0000256" key="7">
    <source>
        <dbReference type="ARBA" id="ARBA00023136"/>
    </source>
</evidence>
<organism evidence="10 11">
    <name type="scientific">Stachybotrys elegans</name>
    <dbReference type="NCBI Taxonomy" id="80388"/>
    <lineage>
        <taxon>Eukaryota</taxon>
        <taxon>Fungi</taxon>
        <taxon>Dikarya</taxon>
        <taxon>Ascomycota</taxon>
        <taxon>Pezizomycotina</taxon>
        <taxon>Sordariomycetes</taxon>
        <taxon>Hypocreomycetidae</taxon>
        <taxon>Hypocreales</taxon>
        <taxon>Stachybotryaceae</taxon>
        <taxon>Stachybotrys</taxon>
    </lineage>
</organism>
<dbReference type="Proteomes" id="UP000813444">
    <property type="component" value="Unassembled WGS sequence"/>
</dbReference>
<evidence type="ECO:0000256" key="3">
    <source>
        <dbReference type="ARBA" id="ARBA00022475"/>
    </source>
</evidence>
<keyword evidence="3" id="KW-1003">Cell membrane</keyword>
<keyword evidence="5 9" id="KW-1133">Transmembrane helix</keyword>
<gene>
    <name evidence="10" type="ORF">B0I35DRAFT_420259</name>
</gene>
<dbReference type="GO" id="GO:0005886">
    <property type="term" value="C:plasma membrane"/>
    <property type="evidence" value="ECO:0007669"/>
    <property type="project" value="UniProtKB-SubCell"/>
</dbReference>
<evidence type="ECO:0000256" key="6">
    <source>
        <dbReference type="ARBA" id="ARBA00023065"/>
    </source>
</evidence>
<feature type="region of interest" description="Disordered" evidence="8">
    <location>
        <begin position="1"/>
        <end position="24"/>
    </location>
</feature>
<evidence type="ECO:0000256" key="5">
    <source>
        <dbReference type="ARBA" id="ARBA00022989"/>
    </source>
</evidence>
<feature type="transmembrane region" description="Helical" evidence="9">
    <location>
        <begin position="96"/>
        <end position="114"/>
    </location>
</feature>
<evidence type="ECO:0000256" key="4">
    <source>
        <dbReference type="ARBA" id="ARBA00022692"/>
    </source>
</evidence>
<keyword evidence="6" id="KW-0406">Ion transport</keyword>
<dbReference type="GO" id="GO:0005254">
    <property type="term" value="F:chloride channel activity"/>
    <property type="evidence" value="ECO:0007669"/>
    <property type="project" value="InterPro"/>
</dbReference>
<dbReference type="AlphaFoldDB" id="A0A8K0T3D8"/>
<dbReference type="Pfam" id="PF25539">
    <property type="entry name" value="Bestrophin_2"/>
    <property type="match status" value="1"/>
</dbReference>
<dbReference type="PANTHER" id="PTHR33281">
    <property type="entry name" value="UPF0187 PROTEIN YNEE"/>
    <property type="match status" value="1"/>
</dbReference>
<proteinExistence type="predicted"/>
<keyword evidence="11" id="KW-1185">Reference proteome</keyword>
<keyword evidence="2" id="KW-0813">Transport</keyword>
<keyword evidence="7 9" id="KW-0472">Membrane</keyword>
<keyword evidence="4 9" id="KW-0812">Transmembrane</keyword>
<evidence type="ECO:0000313" key="11">
    <source>
        <dbReference type="Proteomes" id="UP000813444"/>
    </source>
</evidence>
<protein>
    <submittedName>
        <fullName evidence="10">Bestrophin, RFP-TM, chloride channel-domain-containing protein</fullName>
    </submittedName>
</protein>
<name>A0A8K0T3D8_9HYPO</name>
<dbReference type="OrthoDB" id="1368at2759"/>
<reference evidence="10" key="1">
    <citation type="journal article" date="2021" name="Nat. Commun.">
        <title>Genetic determinants of endophytism in the Arabidopsis root mycobiome.</title>
        <authorList>
            <person name="Mesny F."/>
            <person name="Miyauchi S."/>
            <person name="Thiergart T."/>
            <person name="Pickel B."/>
            <person name="Atanasova L."/>
            <person name="Karlsson M."/>
            <person name="Huettel B."/>
            <person name="Barry K.W."/>
            <person name="Haridas S."/>
            <person name="Chen C."/>
            <person name="Bauer D."/>
            <person name="Andreopoulos W."/>
            <person name="Pangilinan J."/>
            <person name="LaButti K."/>
            <person name="Riley R."/>
            <person name="Lipzen A."/>
            <person name="Clum A."/>
            <person name="Drula E."/>
            <person name="Henrissat B."/>
            <person name="Kohler A."/>
            <person name="Grigoriev I.V."/>
            <person name="Martin F.M."/>
            <person name="Hacquard S."/>
        </authorList>
    </citation>
    <scope>NUCLEOTIDE SEQUENCE</scope>
    <source>
        <strain evidence="10">MPI-CAGE-CH-0235</strain>
    </source>
</reference>
<evidence type="ECO:0000256" key="8">
    <source>
        <dbReference type="SAM" id="MobiDB-lite"/>
    </source>
</evidence>
<evidence type="ECO:0000313" key="10">
    <source>
        <dbReference type="EMBL" id="KAH7329466.1"/>
    </source>
</evidence>
<sequence>MADGGFASGGEMRKEHSPPSPSKLHTAIEETRLGSMEVPLENVRSPASPGIPVTPHGFSRRGSLDLDDYFTGPRDMAKHSKWPFFMQMHGSIIPKMIMPLLFVAAWSTVITYIHMEVHPIGVNSVLLTITGFVISLGLSFRSSTAYERYAEGRRYWATLILTCQNLGRVFWIHARDANTDDPRLSMLKKISSMNLLVAFAISLKHRLRFEPYTAYPDMQHLVGHLNTFARAATTPDAKERISRKKTFFKEVGEYLGVSFAASNPRKALKQAQSPLGNMPLEILNHLAITIDEMIVNKQLEIPMQQTLAYNNLAMLNDVLTGCDRVLNTPLPIAYSIAISQITWVYVILLPFQLVLLLNWIAIPATVGAAFIILGLLLIGREIENPFGTDVNDLPLETYCDQIAADMDITAAYEKRNPAAFFMDSNNMPLYPVSSAPLNVWMGRSEERLRDAIKSKPKITFQWRQTKDNGGSHEKVHVGDDQV</sequence>
<dbReference type="EMBL" id="JAGPNK010000001">
    <property type="protein sequence ID" value="KAH7329466.1"/>
    <property type="molecule type" value="Genomic_DNA"/>
</dbReference>
<feature type="transmembrane region" description="Helical" evidence="9">
    <location>
        <begin position="120"/>
        <end position="143"/>
    </location>
</feature>
<comment type="caution">
    <text evidence="10">The sequence shown here is derived from an EMBL/GenBank/DDBJ whole genome shotgun (WGS) entry which is preliminary data.</text>
</comment>
<dbReference type="PANTHER" id="PTHR33281:SF19">
    <property type="entry name" value="VOLTAGE-DEPENDENT ANION CHANNEL-FORMING PROTEIN YNEE"/>
    <property type="match status" value="1"/>
</dbReference>
<feature type="transmembrane region" description="Helical" evidence="9">
    <location>
        <begin position="332"/>
        <end position="353"/>
    </location>
</feature>
<feature type="transmembrane region" description="Helical" evidence="9">
    <location>
        <begin position="359"/>
        <end position="378"/>
    </location>
</feature>